<evidence type="ECO:0000313" key="2">
    <source>
        <dbReference type="EMBL" id="UWZ84859.1"/>
    </source>
</evidence>
<feature type="transmembrane region" description="Helical" evidence="1">
    <location>
        <begin position="111"/>
        <end position="132"/>
    </location>
</feature>
<keyword evidence="1" id="KW-0472">Membrane</keyword>
<feature type="transmembrane region" description="Helical" evidence="1">
    <location>
        <begin position="463"/>
        <end position="484"/>
    </location>
</feature>
<evidence type="ECO:0000313" key="3">
    <source>
        <dbReference type="Proteomes" id="UP001059380"/>
    </source>
</evidence>
<accession>A0A9J7BQ00</accession>
<feature type="transmembrane region" description="Helical" evidence="1">
    <location>
        <begin position="404"/>
        <end position="425"/>
    </location>
</feature>
<feature type="transmembrane region" description="Helical" evidence="1">
    <location>
        <begin position="64"/>
        <end position="83"/>
    </location>
</feature>
<organism evidence="2 3">
    <name type="scientific">Occallatibacter riparius</name>
    <dbReference type="NCBI Taxonomy" id="1002689"/>
    <lineage>
        <taxon>Bacteria</taxon>
        <taxon>Pseudomonadati</taxon>
        <taxon>Acidobacteriota</taxon>
        <taxon>Terriglobia</taxon>
        <taxon>Terriglobales</taxon>
        <taxon>Acidobacteriaceae</taxon>
        <taxon>Occallatibacter</taxon>
    </lineage>
</organism>
<dbReference type="RefSeq" id="WP_260794365.1">
    <property type="nucleotide sequence ID" value="NZ_CP093313.1"/>
</dbReference>
<protein>
    <submittedName>
        <fullName evidence="2">Uncharacterized protein</fullName>
    </submittedName>
</protein>
<dbReference type="KEGG" id="orp:MOP44_02715"/>
<gene>
    <name evidence="2" type="ORF">MOP44_02715</name>
</gene>
<feature type="transmembrane region" description="Helical" evidence="1">
    <location>
        <begin position="562"/>
        <end position="578"/>
    </location>
</feature>
<feature type="transmembrane region" description="Helical" evidence="1">
    <location>
        <begin position="537"/>
        <end position="556"/>
    </location>
</feature>
<dbReference type="AlphaFoldDB" id="A0A9J7BQ00"/>
<feature type="transmembrane region" description="Helical" evidence="1">
    <location>
        <begin position="294"/>
        <end position="316"/>
    </location>
</feature>
<keyword evidence="1" id="KW-1133">Transmembrane helix</keyword>
<dbReference type="Proteomes" id="UP001059380">
    <property type="component" value="Chromosome"/>
</dbReference>
<keyword evidence="3" id="KW-1185">Reference proteome</keyword>
<feature type="transmembrane region" description="Helical" evidence="1">
    <location>
        <begin position="229"/>
        <end position="251"/>
    </location>
</feature>
<feature type="transmembrane region" description="Helical" evidence="1">
    <location>
        <begin position="374"/>
        <end position="392"/>
    </location>
</feature>
<name>A0A9J7BQ00_9BACT</name>
<feature type="transmembrane region" description="Helical" evidence="1">
    <location>
        <begin position="153"/>
        <end position="179"/>
    </location>
</feature>
<feature type="transmembrane region" description="Helical" evidence="1">
    <location>
        <begin position="496"/>
        <end position="516"/>
    </location>
</feature>
<sequence length="610" mass="67506">MPEAFQRLFQRSDIAAVQSLNVQAALGPVRQPERSQFVLLLRHFFERFFNHETASATGDGKARLVQIACATGLPPLMVAVYLWPVYHPFKGWPPGNSGGPPAYWVQANHHFFFVMYSFVVMGLITVFEWDLFFPDLLDVFVLGTLPIPQLRQFAARVAAIAVLVGGFLLDANLLAIFVLPLSVDPPQLLPLVTSHACAVALAGIFSAGFVLALQGTLLALVGEKLFRRFSLLLQGFTVAAFLVLLLLFPVLSGITPGLLQSNAPLARAFPPFWFLAVFQLNLPDAPTLPSWPTLAHTGILATALVWAIVVAAYPLAHFRRVNTLIQGTTSRRGRNWLLVPLHRLLHSTILRSPLRRGVFHFISQTLLRVPRYRIYLVLYCGVGVALVTAAILRLDVDHGHLRAAFSADGIRASIGIIAFWVIAGLRSTFVSPGNQQGGWIFRTIHGKPAPYDVALRQFQAAPLWSWLTASTVTSAAIAAFQLVAPAELRTWPSLTAQLITGLGLCLLLTDAFFLNVTTIPFTGERPAHEQNLAFTVLRYYTFFPFVTTGAVGFQYLMERGGARLGIALTVIAVLHLWLRWRHRGIVRLDSAQRALEEDEDDFLLRLGLRY</sequence>
<reference evidence="2" key="1">
    <citation type="submission" date="2021-04" db="EMBL/GenBank/DDBJ databases">
        <title>Phylogenetic analysis of Acidobacteriaceae.</title>
        <authorList>
            <person name="Qiu L."/>
            <person name="Zhang Q."/>
        </authorList>
    </citation>
    <scope>NUCLEOTIDE SEQUENCE</scope>
    <source>
        <strain evidence="2">DSM 25168</strain>
    </source>
</reference>
<keyword evidence="1" id="KW-0812">Transmembrane</keyword>
<evidence type="ECO:0000256" key="1">
    <source>
        <dbReference type="SAM" id="Phobius"/>
    </source>
</evidence>
<proteinExistence type="predicted"/>
<feature type="transmembrane region" description="Helical" evidence="1">
    <location>
        <begin position="199"/>
        <end position="222"/>
    </location>
</feature>
<dbReference type="EMBL" id="CP093313">
    <property type="protein sequence ID" value="UWZ84859.1"/>
    <property type="molecule type" value="Genomic_DNA"/>
</dbReference>